<dbReference type="Proteomes" id="UP000812277">
    <property type="component" value="Unassembled WGS sequence"/>
</dbReference>
<organism evidence="2 3">
    <name type="scientific">Paenibacillus oenotherae</name>
    <dbReference type="NCBI Taxonomy" id="1435645"/>
    <lineage>
        <taxon>Bacteria</taxon>
        <taxon>Bacillati</taxon>
        <taxon>Bacillota</taxon>
        <taxon>Bacilli</taxon>
        <taxon>Bacillales</taxon>
        <taxon>Paenibacillaceae</taxon>
        <taxon>Paenibacillus</taxon>
    </lineage>
</organism>
<accession>A0ABS7D8S8</accession>
<feature type="coiled-coil region" evidence="1">
    <location>
        <begin position="23"/>
        <end position="74"/>
    </location>
</feature>
<name>A0ABS7D8S8_9BACL</name>
<comment type="caution">
    <text evidence="2">The sequence shown here is derived from an EMBL/GenBank/DDBJ whole genome shotgun (WGS) entry which is preliminary data.</text>
</comment>
<dbReference type="RefSeq" id="WP_219873171.1">
    <property type="nucleotide sequence ID" value="NZ_JAHZIJ010000009.1"/>
</dbReference>
<keyword evidence="1" id="KW-0175">Coiled coil</keyword>
<gene>
    <name evidence="2" type="ORF">K0T92_14395</name>
</gene>
<sequence length="219" mass="26163">MDYDDEFYDEPSEFDQQIDEFKQSLLNAVRDKYKAEMEQLQKKNEELQDTKSRLEEIEREHRRKLNELDSVKRDALNIVRKEKLTKLMESLYVKVYAAESYREELPKCDKCNERRMIEFPSPSGKLLTEECSCKNGRKKFRPKEHVCVEFASNDGKLSAWYKPSDCIDSEHMKSSTYMESLGDDVPFSDIKYHWKSFFLDESKCQAYCDWLTQREDGYK</sequence>
<dbReference type="EMBL" id="JAHZIJ010000009">
    <property type="protein sequence ID" value="MBW7475932.1"/>
    <property type="molecule type" value="Genomic_DNA"/>
</dbReference>
<evidence type="ECO:0000313" key="3">
    <source>
        <dbReference type="Proteomes" id="UP000812277"/>
    </source>
</evidence>
<protein>
    <submittedName>
        <fullName evidence="2">Uncharacterized protein</fullName>
    </submittedName>
</protein>
<proteinExistence type="predicted"/>
<reference evidence="2 3" key="1">
    <citation type="submission" date="2021-07" db="EMBL/GenBank/DDBJ databases">
        <title>Paenibacillus radiodurans sp. nov., isolated from the southeastern edge of Tengger Desert.</title>
        <authorList>
            <person name="Zhang G."/>
        </authorList>
    </citation>
    <scope>NUCLEOTIDE SEQUENCE [LARGE SCALE GENOMIC DNA]</scope>
    <source>
        <strain evidence="2 3">DT7-4</strain>
    </source>
</reference>
<evidence type="ECO:0000313" key="2">
    <source>
        <dbReference type="EMBL" id="MBW7475932.1"/>
    </source>
</evidence>
<keyword evidence="3" id="KW-1185">Reference proteome</keyword>
<evidence type="ECO:0000256" key="1">
    <source>
        <dbReference type="SAM" id="Coils"/>
    </source>
</evidence>